<dbReference type="Proteomes" id="UP001433508">
    <property type="component" value="Unassembled WGS sequence"/>
</dbReference>
<comment type="caution">
    <text evidence="1">The sequence shown here is derived from an EMBL/GenBank/DDBJ whole genome shotgun (WGS) entry which is preliminary data.</text>
</comment>
<reference evidence="2" key="1">
    <citation type="journal article" date="2024" name="Front. Bioeng. Biotechnol.">
        <title>Genome-scale model development and genomic sequencing of the oleaginous clade Lipomyces.</title>
        <authorList>
            <person name="Czajka J.J."/>
            <person name="Han Y."/>
            <person name="Kim J."/>
            <person name="Mondo S.J."/>
            <person name="Hofstad B.A."/>
            <person name="Robles A."/>
            <person name="Haridas S."/>
            <person name="Riley R."/>
            <person name="LaButti K."/>
            <person name="Pangilinan J."/>
            <person name="Andreopoulos W."/>
            <person name="Lipzen A."/>
            <person name="Yan J."/>
            <person name="Wang M."/>
            <person name="Ng V."/>
            <person name="Grigoriev I.V."/>
            <person name="Spatafora J.W."/>
            <person name="Magnuson J.K."/>
            <person name="Baker S.E."/>
            <person name="Pomraning K.R."/>
        </authorList>
    </citation>
    <scope>NUCLEOTIDE SEQUENCE [LARGE SCALE GENOMIC DNA]</scope>
    <source>
        <strain evidence="2">CBS 7786</strain>
    </source>
</reference>
<evidence type="ECO:0000313" key="2">
    <source>
        <dbReference type="Proteomes" id="UP001433508"/>
    </source>
</evidence>
<proteinExistence type="predicted"/>
<gene>
    <name evidence="1" type="ORF">V1525DRAFT_26819</name>
</gene>
<name>A0ACC3T7J9_LIPKO</name>
<accession>A0ACC3T7J9</accession>
<evidence type="ECO:0000313" key="1">
    <source>
        <dbReference type="EMBL" id="KAK9239540.1"/>
    </source>
</evidence>
<protein>
    <submittedName>
        <fullName evidence="1">Beta-lactamase</fullName>
    </submittedName>
</protein>
<dbReference type="EMBL" id="MU971345">
    <property type="protein sequence ID" value="KAK9239540.1"/>
    <property type="molecule type" value="Genomic_DNA"/>
</dbReference>
<organism evidence="1 2">
    <name type="scientific">Lipomyces kononenkoae</name>
    <name type="common">Yeast</name>
    <dbReference type="NCBI Taxonomy" id="34357"/>
    <lineage>
        <taxon>Eukaryota</taxon>
        <taxon>Fungi</taxon>
        <taxon>Dikarya</taxon>
        <taxon>Ascomycota</taxon>
        <taxon>Saccharomycotina</taxon>
        <taxon>Lipomycetes</taxon>
        <taxon>Lipomycetales</taxon>
        <taxon>Lipomycetaceae</taxon>
        <taxon>Lipomyces</taxon>
    </lineage>
</organism>
<keyword evidence="2" id="KW-1185">Reference proteome</keyword>
<sequence>MAVVQGYCDPKFEKLKALLEHYVNSGEEIGASVAVNIDGKMVVDIYGGFIDEDRTKPCSKDTIVNVWSSTKTITALAVLMLHDRGLLDVNEKVSKYWPEFAANGKEDVRVRHLLSHTSGVSGWEQPVTLQDLYDTKASTDRLAQQSPWWEPGTASGYHSLSMGHLLGEVVRRVTGKSLSQFVFEEIAEPLGADFQIGAKESDWGRIAPVVPPPAADFGKLDPESITIKTFGGPVVHADDANTPEWRRAEVGAANGHTNARALCQILSAISLGGTFNGNKLLSQKTIDLIFEPQADGIDLAMGLPIRFGIGYGIAGGGTEQSMPHVPPGQNRRICFWGGWGGSFELMDLDKHMTFAYTMNKMGPGTLGTTRTSSLVKACYEALEEALESN</sequence>